<dbReference type="InterPro" id="IPR015424">
    <property type="entry name" value="PyrdxlP-dep_Trfase"/>
</dbReference>
<dbReference type="EMBL" id="RHHQ01000012">
    <property type="protein sequence ID" value="RNB87376.1"/>
    <property type="molecule type" value="Genomic_DNA"/>
</dbReference>
<name>A0A3M8DH91_9BACL</name>
<dbReference type="Proteomes" id="UP000271031">
    <property type="component" value="Unassembled WGS sequence"/>
</dbReference>
<protein>
    <submittedName>
        <fullName evidence="4">DegT/DnrJ/EryC1/StrS aminotransferase family protein</fullName>
    </submittedName>
</protein>
<evidence type="ECO:0000256" key="3">
    <source>
        <dbReference type="RuleBase" id="RU004508"/>
    </source>
</evidence>
<dbReference type="InterPro" id="IPR015422">
    <property type="entry name" value="PyrdxlP-dep_Trfase_small"/>
</dbReference>
<dbReference type="AlphaFoldDB" id="A0A3M8DH91"/>
<dbReference type="PANTHER" id="PTHR30244">
    <property type="entry name" value="TRANSAMINASE"/>
    <property type="match status" value="1"/>
</dbReference>
<dbReference type="OrthoDB" id="9810913at2"/>
<keyword evidence="5" id="KW-1185">Reference proteome</keyword>
<organism evidence="4 5">
    <name type="scientific">Brevibacillus fluminis</name>
    <dbReference type="NCBI Taxonomy" id="511487"/>
    <lineage>
        <taxon>Bacteria</taxon>
        <taxon>Bacillati</taxon>
        <taxon>Bacillota</taxon>
        <taxon>Bacilli</taxon>
        <taxon>Bacillales</taxon>
        <taxon>Paenibacillaceae</taxon>
        <taxon>Brevibacillus</taxon>
    </lineage>
</organism>
<feature type="active site" description="Proton acceptor" evidence="1">
    <location>
        <position position="181"/>
    </location>
</feature>
<dbReference type="InterPro" id="IPR015421">
    <property type="entry name" value="PyrdxlP-dep_Trfase_major"/>
</dbReference>
<accession>A0A3M8DH91</accession>
<dbReference type="GO" id="GO:0000271">
    <property type="term" value="P:polysaccharide biosynthetic process"/>
    <property type="evidence" value="ECO:0007669"/>
    <property type="project" value="TreeGrafter"/>
</dbReference>
<dbReference type="PANTHER" id="PTHR30244:SF34">
    <property type="entry name" value="DTDP-4-AMINO-4,6-DIDEOXYGALACTOSE TRANSAMINASE"/>
    <property type="match status" value="1"/>
</dbReference>
<comment type="caution">
    <text evidence="4">The sequence shown here is derived from an EMBL/GenBank/DDBJ whole genome shotgun (WGS) entry which is preliminary data.</text>
</comment>
<keyword evidence="4" id="KW-0032">Aminotransferase</keyword>
<dbReference type="Gene3D" id="3.90.1150.10">
    <property type="entry name" value="Aspartate Aminotransferase, domain 1"/>
    <property type="match status" value="1"/>
</dbReference>
<dbReference type="Pfam" id="PF01041">
    <property type="entry name" value="DegT_DnrJ_EryC1"/>
    <property type="match status" value="1"/>
</dbReference>
<keyword evidence="4" id="KW-0808">Transferase</keyword>
<evidence type="ECO:0000256" key="1">
    <source>
        <dbReference type="PIRSR" id="PIRSR000390-1"/>
    </source>
</evidence>
<proteinExistence type="inferred from homology"/>
<dbReference type="Gene3D" id="3.40.640.10">
    <property type="entry name" value="Type I PLP-dependent aspartate aminotransferase-like (Major domain)"/>
    <property type="match status" value="1"/>
</dbReference>
<evidence type="ECO:0000313" key="4">
    <source>
        <dbReference type="EMBL" id="RNB87376.1"/>
    </source>
</evidence>
<dbReference type="GO" id="GO:0030170">
    <property type="term" value="F:pyridoxal phosphate binding"/>
    <property type="evidence" value="ECO:0007669"/>
    <property type="project" value="TreeGrafter"/>
</dbReference>
<dbReference type="GO" id="GO:0008483">
    <property type="term" value="F:transaminase activity"/>
    <property type="evidence" value="ECO:0007669"/>
    <property type="project" value="UniProtKB-KW"/>
</dbReference>
<feature type="modified residue" description="N6-(pyridoxal phosphate)lysine" evidence="2">
    <location>
        <position position="181"/>
    </location>
</feature>
<keyword evidence="2 3" id="KW-0663">Pyridoxal phosphate</keyword>
<dbReference type="InterPro" id="IPR000653">
    <property type="entry name" value="DegT/StrS_aminotransferase"/>
</dbReference>
<comment type="similarity">
    <text evidence="3">Belongs to the DegT/DnrJ/EryC1 family.</text>
</comment>
<dbReference type="SUPFAM" id="SSF53383">
    <property type="entry name" value="PLP-dependent transferases"/>
    <property type="match status" value="1"/>
</dbReference>
<reference evidence="4 5" key="1">
    <citation type="submission" date="2018-10" db="EMBL/GenBank/DDBJ databases">
        <title>Phylogenomics of Brevibacillus.</title>
        <authorList>
            <person name="Dunlap C."/>
        </authorList>
    </citation>
    <scope>NUCLEOTIDE SEQUENCE [LARGE SCALE GENOMIC DNA]</scope>
    <source>
        <strain evidence="4 5">JCM 15716</strain>
    </source>
</reference>
<dbReference type="PIRSF" id="PIRSF000390">
    <property type="entry name" value="PLP_StrS"/>
    <property type="match status" value="1"/>
</dbReference>
<gene>
    <name evidence="4" type="ORF">EDM56_17090</name>
</gene>
<sequence>MKIPFCLPHIGDEEIQEVVSAIKSNWLSKGPKTLEFEGEFAKFVGVSHAVGLNSCTAGLHLAQLAIGIGPGDEVITSPYTFVATANTILHCGATPVFVDIDPLTLNLSPELIEQAITPRTKAIIPVHFAGYPCEMDRIVDIARHYHLSIIEDAAHAVYTRYRERNIGSIGDITCFSFYATKNLTTGEGGMVTTSDEELAARIRMLSLHGMSKNAWNRYAEKGTWYYEVEHAGYKYNMTDVQAAFGLLQLQKLEAMQQRRAQIAALYTSILSECEGVVLPYDSAEHRHAWHLYSIRIDPERLAISREAFITKLSAVGVGTSVHFIPIPHHPHYKRLGYNLHEYPQTRKVYEGTISLPLYPGLTDDQVAYVAAAVCDIASRHRK</sequence>
<evidence type="ECO:0000256" key="2">
    <source>
        <dbReference type="PIRSR" id="PIRSR000390-2"/>
    </source>
</evidence>
<dbReference type="RefSeq" id="WP_122919074.1">
    <property type="nucleotide sequence ID" value="NZ_RHHQ01000012.1"/>
</dbReference>
<dbReference type="CDD" id="cd00616">
    <property type="entry name" value="AHBA_syn"/>
    <property type="match status" value="1"/>
</dbReference>
<evidence type="ECO:0000313" key="5">
    <source>
        <dbReference type="Proteomes" id="UP000271031"/>
    </source>
</evidence>